<evidence type="ECO:0008006" key="5">
    <source>
        <dbReference type="Google" id="ProtNLM"/>
    </source>
</evidence>
<comment type="caution">
    <text evidence="3">The sequence shown here is derived from an EMBL/GenBank/DDBJ whole genome shotgun (WGS) entry which is preliminary data.</text>
</comment>
<evidence type="ECO:0000313" key="4">
    <source>
        <dbReference type="Proteomes" id="UP000681720"/>
    </source>
</evidence>
<dbReference type="GO" id="GO:0052757">
    <property type="term" value="F:chondroitin hydrolase activity"/>
    <property type="evidence" value="ECO:0007669"/>
    <property type="project" value="TreeGrafter"/>
</dbReference>
<dbReference type="PANTHER" id="PTHR36845:SF1">
    <property type="entry name" value="HYDROLASE, PUTATIVE (AFU_ORTHOLOGUE AFUA_7G05090)-RELATED"/>
    <property type="match status" value="1"/>
</dbReference>
<name>A0A8S3H270_9BILA</name>
<sequence length="196" mass="22356">RTMYEHFRPDNSTYHVVEYNETDGSVIRKYTAQGYADWSTWSRGQAWAVHGFTIAYRYTKYQPFLDKAIGAANYFLSHLPSSTDSITYWDFDAPHNSTIVYQPRDTSAAAIFASGLVELSQYITVEETKDYFLTNAKSIVDQLASPAYLILDNKDYILRAMIANGTQGPYPDKPYDLATVFGDYYLTQAVLRLSKL</sequence>
<dbReference type="GO" id="GO:0000272">
    <property type="term" value="P:polysaccharide catabolic process"/>
    <property type="evidence" value="ECO:0007669"/>
    <property type="project" value="TreeGrafter"/>
</dbReference>
<dbReference type="PANTHER" id="PTHR36845">
    <property type="entry name" value="HYDROLASE, PUTATIVE (AFU_ORTHOLOGUE AFUA_7G05090)-RELATED"/>
    <property type="match status" value="1"/>
</dbReference>
<evidence type="ECO:0000313" key="3">
    <source>
        <dbReference type="EMBL" id="CAF5174654.1"/>
    </source>
</evidence>
<protein>
    <recommendedName>
        <fullName evidence="5">Glucuronyl hydrolase</fullName>
    </recommendedName>
</protein>
<dbReference type="EMBL" id="CAJOBJ010325615">
    <property type="protein sequence ID" value="CAF5174654.1"/>
    <property type="molecule type" value="Genomic_DNA"/>
</dbReference>
<evidence type="ECO:0000256" key="1">
    <source>
        <dbReference type="ARBA" id="ARBA00022801"/>
    </source>
</evidence>
<proteinExistence type="inferred from homology"/>
<feature type="non-terminal residue" evidence="3">
    <location>
        <position position="1"/>
    </location>
</feature>
<evidence type="ECO:0000256" key="2">
    <source>
        <dbReference type="ARBA" id="ARBA00038358"/>
    </source>
</evidence>
<dbReference type="InterPro" id="IPR052369">
    <property type="entry name" value="UG_Glycosaminoglycan_Hydrolase"/>
</dbReference>
<comment type="similarity">
    <text evidence="2">Belongs to the glycosyl hydrolase 88 family.</text>
</comment>
<dbReference type="SUPFAM" id="SSF48208">
    <property type="entry name" value="Six-hairpin glycosidases"/>
    <property type="match status" value="1"/>
</dbReference>
<dbReference type="Proteomes" id="UP000681720">
    <property type="component" value="Unassembled WGS sequence"/>
</dbReference>
<dbReference type="InterPro" id="IPR008928">
    <property type="entry name" value="6-hairpin_glycosidase_sf"/>
</dbReference>
<dbReference type="AlphaFoldDB" id="A0A8S3H270"/>
<organism evidence="3 4">
    <name type="scientific">Rotaria magnacalcarata</name>
    <dbReference type="NCBI Taxonomy" id="392030"/>
    <lineage>
        <taxon>Eukaryota</taxon>
        <taxon>Metazoa</taxon>
        <taxon>Spiralia</taxon>
        <taxon>Gnathifera</taxon>
        <taxon>Rotifera</taxon>
        <taxon>Eurotatoria</taxon>
        <taxon>Bdelloidea</taxon>
        <taxon>Philodinida</taxon>
        <taxon>Philodinidae</taxon>
        <taxon>Rotaria</taxon>
    </lineage>
</organism>
<dbReference type="Gene3D" id="1.50.10.10">
    <property type="match status" value="1"/>
</dbReference>
<dbReference type="InterPro" id="IPR012341">
    <property type="entry name" value="6hp_glycosidase-like_sf"/>
</dbReference>
<accession>A0A8S3H270</accession>
<reference evidence="3" key="1">
    <citation type="submission" date="2021-02" db="EMBL/GenBank/DDBJ databases">
        <authorList>
            <person name="Nowell W R."/>
        </authorList>
    </citation>
    <scope>NUCLEOTIDE SEQUENCE</scope>
</reference>
<keyword evidence="1" id="KW-0378">Hydrolase</keyword>
<gene>
    <name evidence="3" type="ORF">GIL414_LOCUS67270</name>
</gene>